<dbReference type="GO" id="GO:0008324">
    <property type="term" value="F:monoatomic cation transmembrane transporter activity"/>
    <property type="evidence" value="ECO:0007669"/>
    <property type="project" value="TreeGrafter"/>
</dbReference>
<feature type="domain" description="Sodium/calcium exchanger membrane region" evidence="10">
    <location>
        <begin position="837"/>
        <end position="988"/>
    </location>
</feature>
<feature type="chain" id="PRO_5040900303" description="Sodium/calcium exchanger membrane region domain-containing protein" evidence="9">
    <location>
        <begin position="23"/>
        <end position="993"/>
    </location>
</feature>
<feature type="signal peptide" evidence="9">
    <location>
        <begin position="1"/>
        <end position="22"/>
    </location>
</feature>
<dbReference type="InterPro" id="IPR051359">
    <property type="entry name" value="CaCA_antiporter"/>
</dbReference>
<evidence type="ECO:0000313" key="12">
    <source>
        <dbReference type="Proteomes" id="UP001145021"/>
    </source>
</evidence>
<dbReference type="PANTHER" id="PTHR12266">
    <property type="entry name" value="NA+/CA2+ K+ INDEPENDENT EXCHANGER"/>
    <property type="match status" value="1"/>
</dbReference>
<comment type="subcellular location">
    <subcellularLocation>
        <location evidence="1">Membrane</location>
        <topology evidence="1">Multi-pass membrane protein</topology>
    </subcellularLocation>
</comment>
<evidence type="ECO:0000256" key="6">
    <source>
        <dbReference type="ARBA" id="ARBA00023136"/>
    </source>
</evidence>
<feature type="domain" description="Sodium/calcium exchanger membrane region" evidence="10">
    <location>
        <begin position="110"/>
        <end position="251"/>
    </location>
</feature>
<dbReference type="InterPro" id="IPR004837">
    <property type="entry name" value="NaCa_Exmemb"/>
</dbReference>
<protein>
    <recommendedName>
        <fullName evidence="10">Sodium/calcium exchanger membrane region domain-containing protein</fullName>
    </recommendedName>
</protein>
<dbReference type="EMBL" id="JANBOH010000184">
    <property type="protein sequence ID" value="KAJ1644216.1"/>
    <property type="molecule type" value="Genomic_DNA"/>
</dbReference>
<dbReference type="AlphaFoldDB" id="A0A9W7XJR2"/>
<feature type="transmembrane region" description="Helical" evidence="8">
    <location>
        <begin position="665"/>
        <end position="688"/>
    </location>
</feature>
<evidence type="ECO:0000256" key="3">
    <source>
        <dbReference type="ARBA" id="ARBA00022448"/>
    </source>
</evidence>
<proteinExistence type="inferred from homology"/>
<feature type="transmembrane region" description="Helical" evidence="8">
    <location>
        <begin position="173"/>
        <end position="196"/>
    </location>
</feature>
<dbReference type="GO" id="GO:0016020">
    <property type="term" value="C:membrane"/>
    <property type="evidence" value="ECO:0007669"/>
    <property type="project" value="UniProtKB-SubCell"/>
</dbReference>
<feature type="transmembrane region" description="Helical" evidence="8">
    <location>
        <begin position="234"/>
        <end position="256"/>
    </location>
</feature>
<keyword evidence="3" id="KW-0813">Transport</keyword>
<feature type="compositionally biased region" description="Polar residues" evidence="7">
    <location>
        <begin position="524"/>
        <end position="548"/>
    </location>
</feature>
<evidence type="ECO:0000256" key="8">
    <source>
        <dbReference type="SAM" id="Phobius"/>
    </source>
</evidence>
<feature type="transmembrane region" description="Helical" evidence="8">
    <location>
        <begin position="774"/>
        <end position="795"/>
    </location>
</feature>
<keyword evidence="6 8" id="KW-0472">Membrane</keyword>
<dbReference type="Proteomes" id="UP001145021">
    <property type="component" value="Unassembled WGS sequence"/>
</dbReference>
<feature type="transmembrane region" description="Helical" evidence="8">
    <location>
        <begin position="943"/>
        <end position="961"/>
    </location>
</feature>
<comment type="similarity">
    <text evidence="2">Belongs to the Ca(2+):cation antiporter (CaCA) (TC 2.A.19) family.</text>
</comment>
<reference evidence="11" key="1">
    <citation type="submission" date="2022-07" db="EMBL/GenBank/DDBJ databases">
        <title>Phylogenomic reconstructions and comparative analyses of Kickxellomycotina fungi.</title>
        <authorList>
            <person name="Reynolds N.K."/>
            <person name="Stajich J.E."/>
            <person name="Barry K."/>
            <person name="Grigoriev I.V."/>
            <person name="Crous P."/>
            <person name="Smith M.E."/>
        </authorList>
    </citation>
    <scope>NUCLEOTIDE SEQUENCE</scope>
    <source>
        <strain evidence="11">NBRC 105413</strain>
    </source>
</reference>
<keyword evidence="5 8" id="KW-1133">Transmembrane helix</keyword>
<dbReference type="Pfam" id="PF01699">
    <property type="entry name" value="Na_Ca_ex"/>
    <property type="match status" value="2"/>
</dbReference>
<dbReference type="InterPro" id="IPR044880">
    <property type="entry name" value="NCX_ion-bd_dom_sf"/>
</dbReference>
<keyword evidence="4 8" id="KW-0812">Transmembrane</keyword>
<comment type="caution">
    <text evidence="11">The sequence shown here is derived from an EMBL/GenBank/DDBJ whole genome shotgun (WGS) entry which is preliminary data.</text>
</comment>
<keyword evidence="9" id="KW-0732">Signal</keyword>
<feature type="transmembrane region" description="Helical" evidence="8">
    <location>
        <begin position="973"/>
        <end position="992"/>
    </location>
</feature>
<evidence type="ECO:0000256" key="2">
    <source>
        <dbReference type="ARBA" id="ARBA00008170"/>
    </source>
</evidence>
<feature type="transmembrane region" description="Helical" evidence="8">
    <location>
        <begin position="829"/>
        <end position="851"/>
    </location>
</feature>
<feature type="transmembrane region" description="Helical" evidence="8">
    <location>
        <begin position="899"/>
        <end position="923"/>
    </location>
</feature>
<evidence type="ECO:0000256" key="4">
    <source>
        <dbReference type="ARBA" id="ARBA00022692"/>
    </source>
</evidence>
<dbReference type="GO" id="GO:0006874">
    <property type="term" value="P:intracellular calcium ion homeostasis"/>
    <property type="evidence" value="ECO:0007669"/>
    <property type="project" value="TreeGrafter"/>
</dbReference>
<feature type="transmembrane region" description="Helical" evidence="8">
    <location>
        <begin position="208"/>
        <end position="228"/>
    </location>
</feature>
<accession>A0A9W7XJR2</accession>
<dbReference type="Gene3D" id="1.20.1420.30">
    <property type="entry name" value="NCX, central ion-binding region"/>
    <property type="match status" value="2"/>
</dbReference>
<keyword evidence="12" id="KW-1185">Reference proteome</keyword>
<evidence type="ECO:0000256" key="9">
    <source>
        <dbReference type="SAM" id="SignalP"/>
    </source>
</evidence>
<evidence type="ECO:0000256" key="1">
    <source>
        <dbReference type="ARBA" id="ARBA00004141"/>
    </source>
</evidence>
<feature type="transmembrane region" description="Helical" evidence="8">
    <location>
        <begin position="100"/>
        <end position="122"/>
    </location>
</feature>
<evidence type="ECO:0000313" key="11">
    <source>
        <dbReference type="EMBL" id="KAJ1644216.1"/>
    </source>
</evidence>
<evidence type="ECO:0000256" key="7">
    <source>
        <dbReference type="SAM" id="MobiDB-lite"/>
    </source>
</evidence>
<organism evidence="11 12">
    <name type="scientific">Coemansia asiatica</name>
    <dbReference type="NCBI Taxonomy" id="1052880"/>
    <lineage>
        <taxon>Eukaryota</taxon>
        <taxon>Fungi</taxon>
        <taxon>Fungi incertae sedis</taxon>
        <taxon>Zoopagomycota</taxon>
        <taxon>Kickxellomycotina</taxon>
        <taxon>Kickxellomycetes</taxon>
        <taxon>Kickxellales</taxon>
        <taxon>Kickxellaceae</taxon>
        <taxon>Coemansia</taxon>
    </lineage>
</organism>
<evidence type="ECO:0000256" key="5">
    <source>
        <dbReference type="ARBA" id="ARBA00022989"/>
    </source>
</evidence>
<feature type="compositionally biased region" description="Polar residues" evidence="7">
    <location>
        <begin position="500"/>
        <end position="514"/>
    </location>
</feature>
<evidence type="ECO:0000259" key="10">
    <source>
        <dbReference type="Pfam" id="PF01699"/>
    </source>
</evidence>
<gene>
    <name evidence="11" type="ORF">LPJ64_004086</name>
</gene>
<sequence>MLLGPRLVLAALLWMLFWTLLARQPHAEAAEAEAAAAAAPHAHPHGSLAPEITGTKPKSQRCQRAARQRPPDCAAIRKHCAEYGSGLAGYVDLYYCVHSAWQPAVLSLMALWLGVLFVWLGVSASEYFSPNISTLATLLRLPESFAGVTLLALGNGAPDLFSTFSAVRAGSAALAISQLVGSASFIVGIVAGATTFIAPRYKVSRISYLRELGFFTATAAIVSAIVLAEKLTRTLALCMVGLYLAYVLTVMLTTYYEEQCRDLGLATEDDWLSAMYPQHPEIEPVSEPDMNLSLVLDASARPLIARLHSRSYGALPLASEDFGRNTNAGTAIRRHSHVFGNASTSAVATVDDARGRARARRQTINIPHAPLGYRAHANDEARGSSLVAANNPSLRALGGFLHRHRKSLLAIAECQDILSEIRDSSSTSRTEALAAIPADAAAADDVAASHSISMRSPNDSAELRIHACDVGAPIQQIAAVTSSEVTCAPAVLPWNNYKMQSSGRNSAHSHSPGNPLSIDKYEDNITSESASNHLQITPTSPLTTRPSQSFVSAKASSRAAASSMVAPKHSSSHHSDYLSPAFCNRSCHSTSKQSHLRSRTPNSVSIVDLLAALPVSPLSSYSSRHASSDEVRQRNNMSSNNWERALSLAYACIPTLHYWRRDASTSLKLFIAVSAVPVLMLTLTVPVVKDVPATSDQCLNDQDHSSSCHSIDCDANRDGTLSEGTPCLPLVSSRSPSLHSQQAGSADLALRSCHKSSLICSSPSMEWAARMTSYFRSAVSAPFMFAALLISGYNIHAISPLAQSALVCATSAMSLFANYITCHSAHPPYWLMMTPCLVGFVCGLAWVYIVADEIVSITQALGLILNLSEEIMGLTVVGFGNSLGDLVTNLTLTRMGYPMMAISACFGGPMLCLLLGVGVAAFASLASGEISSGAYRIPLTSPTVLVSTACLLFNSALFLFVVPRQRYYMTRTVGSMAMIVYLVGMVVNVYLVT</sequence>
<feature type="transmembrane region" description="Helical" evidence="8">
    <location>
        <begin position="801"/>
        <end position="822"/>
    </location>
</feature>
<feature type="region of interest" description="Disordered" evidence="7">
    <location>
        <begin position="43"/>
        <end position="64"/>
    </location>
</feature>
<name>A0A9W7XJR2_9FUNG</name>
<feature type="region of interest" description="Disordered" evidence="7">
    <location>
        <begin position="500"/>
        <end position="554"/>
    </location>
</feature>
<dbReference type="PANTHER" id="PTHR12266:SF0">
    <property type="entry name" value="MITOCHONDRIAL SODIUM_CALCIUM EXCHANGER PROTEIN"/>
    <property type="match status" value="1"/>
</dbReference>
<feature type="transmembrane region" description="Helical" evidence="8">
    <location>
        <begin position="871"/>
        <end position="892"/>
    </location>
</feature>